<organism evidence="3 4">
    <name type="scientific">Hahella chejuensis (strain KCTC 2396)</name>
    <dbReference type="NCBI Taxonomy" id="349521"/>
    <lineage>
        <taxon>Bacteria</taxon>
        <taxon>Pseudomonadati</taxon>
        <taxon>Pseudomonadota</taxon>
        <taxon>Gammaproteobacteria</taxon>
        <taxon>Oceanospirillales</taxon>
        <taxon>Hahellaceae</taxon>
        <taxon>Hahella</taxon>
    </lineage>
</organism>
<dbReference type="Gene3D" id="2.180.10.10">
    <property type="entry name" value="RHS repeat-associated core"/>
    <property type="match status" value="2"/>
</dbReference>
<accession>Q2SIG5</accession>
<dbReference type="STRING" id="349521.HCH_02779"/>
<dbReference type="InterPro" id="IPR022385">
    <property type="entry name" value="Rhs_assc_core"/>
</dbReference>
<dbReference type="Pfam" id="PF05593">
    <property type="entry name" value="RHS_repeat"/>
    <property type="match status" value="2"/>
</dbReference>
<dbReference type="InterPro" id="IPR031325">
    <property type="entry name" value="RHS_repeat"/>
</dbReference>
<evidence type="ECO:0000259" key="2">
    <source>
        <dbReference type="Pfam" id="PF25023"/>
    </source>
</evidence>
<evidence type="ECO:0000313" key="3">
    <source>
        <dbReference type="EMBL" id="ABC29559.1"/>
    </source>
</evidence>
<dbReference type="InterPro" id="IPR006530">
    <property type="entry name" value="YD"/>
</dbReference>
<keyword evidence="1" id="KW-0677">Repeat</keyword>
<evidence type="ECO:0000256" key="1">
    <source>
        <dbReference type="ARBA" id="ARBA00022737"/>
    </source>
</evidence>
<dbReference type="EMBL" id="CP000155">
    <property type="protein sequence ID" value="ABC29559.1"/>
    <property type="molecule type" value="Genomic_DNA"/>
</dbReference>
<dbReference type="PRINTS" id="PR00394">
    <property type="entry name" value="RHSPROTEIN"/>
</dbReference>
<dbReference type="eggNOG" id="COG3209">
    <property type="taxonomic scope" value="Bacteria"/>
</dbReference>
<feature type="domain" description="Teneurin-like YD-shell" evidence="2">
    <location>
        <begin position="823"/>
        <end position="914"/>
    </location>
</feature>
<gene>
    <name evidence="3" type="ordered locus">HCH_02779</name>
</gene>
<feature type="domain" description="Teneurin-like YD-shell" evidence="2">
    <location>
        <begin position="678"/>
        <end position="810"/>
    </location>
</feature>
<dbReference type="PANTHER" id="PTHR32305">
    <property type="match status" value="1"/>
</dbReference>
<dbReference type="HOGENOM" id="CLU_003684_1_1_6"/>
<feature type="domain" description="Teneurin-like YD-shell" evidence="2">
    <location>
        <begin position="929"/>
        <end position="1246"/>
    </location>
</feature>
<reference evidence="3 4" key="1">
    <citation type="journal article" date="2005" name="Nucleic Acids Res.">
        <title>Genomic blueprint of Hahella chejuensis, a marine microbe producing an algicidal agent.</title>
        <authorList>
            <person name="Jeong H."/>
            <person name="Yim J.H."/>
            <person name="Lee C."/>
            <person name="Choi S.-H."/>
            <person name="Park Y.K."/>
            <person name="Yoon S.H."/>
            <person name="Hur C.-G."/>
            <person name="Kang H.-Y."/>
            <person name="Kim D."/>
            <person name="Lee H.H."/>
            <person name="Park K.H."/>
            <person name="Park S.-H."/>
            <person name="Park H.-S."/>
            <person name="Lee H.K."/>
            <person name="Oh T.K."/>
            <person name="Kim J.F."/>
        </authorList>
    </citation>
    <scope>NUCLEOTIDE SEQUENCE [LARGE SCALE GENOMIC DNA]</scope>
    <source>
        <strain evidence="3 4">KCTC 2396</strain>
    </source>
</reference>
<dbReference type="InterPro" id="IPR050708">
    <property type="entry name" value="T6SS_VgrG/RHS"/>
</dbReference>
<dbReference type="Pfam" id="PF25023">
    <property type="entry name" value="TEN_YD-shell"/>
    <property type="match status" value="3"/>
</dbReference>
<dbReference type="Proteomes" id="UP000000238">
    <property type="component" value="Chromosome"/>
</dbReference>
<keyword evidence="4" id="KW-1185">Reference proteome</keyword>
<name>Q2SIG5_HAHCH</name>
<proteinExistence type="predicted"/>
<dbReference type="KEGG" id="hch:HCH_02779"/>
<dbReference type="PANTHER" id="PTHR32305:SF15">
    <property type="entry name" value="PROTEIN RHSA-RELATED"/>
    <property type="match status" value="1"/>
</dbReference>
<dbReference type="NCBIfam" id="TIGR01643">
    <property type="entry name" value="YD_repeat_2x"/>
    <property type="match status" value="6"/>
</dbReference>
<protein>
    <submittedName>
        <fullName evidence="3">Rhs family protein</fullName>
    </submittedName>
</protein>
<dbReference type="NCBIfam" id="TIGR03696">
    <property type="entry name" value="Rhs_assc_core"/>
    <property type="match status" value="1"/>
</dbReference>
<sequence>MFEVNSVVKAVFMRLFNYAAFVVCLAVVCLQTASAEPGVFLLKQEPDYKADFVLEEQDLYVKTLGDGVRLTRTYRPGKGWTWNARWADLEFIKQEVKVKFANNSSGGGGSIDFDPKPLELEGEAAGLSGYKKWGKIRRFDTDYERVAGMARFGGDSAHIVPVTGGYEWRNRKGDWIKYNEEGKTLSYGDIANQYTLNRDGQGRIESVVDKFNQTLYHIKYSGDSRAPSSVTDYSGREVYYDYVDGELQSVKDVRGYEWRYVYHSGKLSQRIDPNGNATSYEFDDNRLEKIILANGDATSYKYEYLKNISINQKENAEFYKITKKLPDGTVEEVKVRNAPKPTGIGFLSTDKGSSAPVSSGQGVLLTSATDQLLEKKRNEKLLYEREVNGELVNKIVYDTKNKIRTVTRYGETTEYVEDVWGNKTEIRYQDGRKETAKYHAAFNLPLERIDPKGVKHSYSYDGGARLTSYTQSGETESRSFTYSYSDTKRTASIGGATYTENLDTYGNAKSVVNPEGNVSTYTYNALGQAITETRPEGGVYTYSYDDAGNLLSIEDPLKRVTSFEYDPAGNLIKTTLPNTGEVRYGYNKLNEQTSVTSHYGSVFKSEYNHNNRVLTFTDALGNQSLIRKTPHGQIDYQRDANGNETVYFFDDFLVKEAEYPTFTQQIDYDKSRWAAAVTNKFDGQEQRSNFERDSIGRVSNLTDAESNSTQFEYDVFGRVVKSTDAEQGVTQLAYDGWDNLIKLIDPENRVTGFTYDKNNQVKSERRFPDGVNAVTRFYFYDENGNLIKEITPNGQKIFYHYDLADQLEKIEYFATEIAVAPEQVTTFTYNSLGQIETYGDGDTSGQYRYNLMGQLIESTINYGPFSKTIKYSYDKNGRVRTYTNPENVTYSYGYDPKGQIQTINIPGEGLLTFNRYSWNQPTQITLPGGMTINRVYDGLQRVKENQLDDPANNPIARVTLGYDSVGNITSQSTEHGDYQYSYDKLYRLIDADYPESDAFNLQDESFEYDGVSNRVAHTILARPEREELEYNEANQLIRQGDTYYHYDHNGHLISKSIDKNGDHPTYKYIYNNKERLIRVEAGGDGIVASYGYNPFGHRMWKEVDGLKTYFLYNHSGMVGEYDSFGALIKEYHYTPGNTWMTSPLFQRAGENTYYYQNDHLGAPRQMASRNGQIVWKAAYEVFGRVKIFVDKAENNLRFPGQYFDQESGMHHNYFRDYNPGYGRYIQRDPISVYGGINVYAYANGNPVVYMDPLGLAKMNVGVGGSVPILGGFSLGLFGTDGDGDGGCHMDVGLFFQANKPMDGYSKKGGKVMSGKGLPGWFVGKFKIGEQIGISRGGRGSVVQLGAEVSVGIAGIGGNIGINADNKTNTPDSIAIEGGVLFAIGAEETVNFSVSVADMARLAAAIISWDFDQQIFGVPKGGSCECSN</sequence>
<evidence type="ECO:0000313" key="4">
    <source>
        <dbReference type="Proteomes" id="UP000000238"/>
    </source>
</evidence>
<dbReference type="InterPro" id="IPR056823">
    <property type="entry name" value="TEN-like_YD-shell"/>
</dbReference>